<feature type="compositionally biased region" description="Polar residues" evidence="1">
    <location>
        <begin position="79"/>
        <end position="95"/>
    </location>
</feature>
<name>A0AAE0NRG2_9PEZI</name>
<feature type="compositionally biased region" description="Basic and acidic residues" evidence="1">
    <location>
        <begin position="1"/>
        <end position="11"/>
    </location>
</feature>
<reference evidence="3" key="1">
    <citation type="journal article" date="2023" name="Mol. Phylogenet. Evol.">
        <title>Genome-scale phylogeny and comparative genomics of the fungal order Sordariales.</title>
        <authorList>
            <person name="Hensen N."/>
            <person name="Bonometti L."/>
            <person name="Westerberg I."/>
            <person name="Brannstrom I.O."/>
            <person name="Guillou S."/>
            <person name="Cros-Aarteil S."/>
            <person name="Calhoun S."/>
            <person name="Haridas S."/>
            <person name="Kuo A."/>
            <person name="Mondo S."/>
            <person name="Pangilinan J."/>
            <person name="Riley R."/>
            <person name="LaButti K."/>
            <person name="Andreopoulos B."/>
            <person name="Lipzen A."/>
            <person name="Chen C."/>
            <person name="Yan M."/>
            <person name="Daum C."/>
            <person name="Ng V."/>
            <person name="Clum A."/>
            <person name="Steindorff A."/>
            <person name="Ohm R.A."/>
            <person name="Martin F."/>
            <person name="Silar P."/>
            <person name="Natvig D.O."/>
            <person name="Lalanne C."/>
            <person name="Gautier V."/>
            <person name="Ament-Velasquez S.L."/>
            <person name="Kruys A."/>
            <person name="Hutchinson M.I."/>
            <person name="Powell A.J."/>
            <person name="Barry K."/>
            <person name="Miller A.N."/>
            <person name="Grigoriev I.V."/>
            <person name="Debuchy R."/>
            <person name="Gladieux P."/>
            <person name="Hiltunen Thoren M."/>
            <person name="Johannesson H."/>
        </authorList>
    </citation>
    <scope>NUCLEOTIDE SEQUENCE</scope>
    <source>
        <strain evidence="3">CBS 232.78</strain>
    </source>
</reference>
<evidence type="ECO:0000313" key="3">
    <source>
        <dbReference type="EMBL" id="KAK3386174.1"/>
    </source>
</evidence>
<feature type="compositionally biased region" description="Basic residues" evidence="1">
    <location>
        <begin position="12"/>
        <end position="23"/>
    </location>
</feature>
<feature type="domain" description="Microbial-type PARG catalytic" evidence="2">
    <location>
        <begin position="116"/>
        <end position="231"/>
    </location>
</feature>
<dbReference type="Gene3D" id="3.40.220.10">
    <property type="entry name" value="Leucine Aminopeptidase, subunit E, domain 1"/>
    <property type="match status" value="1"/>
</dbReference>
<dbReference type="PANTHER" id="PTHR35596">
    <property type="entry name" value="DUF2263 DOMAIN-CONTAINING PROTEIN"/>
    <property type="match status" value="1"/>
</dbReference>
<feature type="region of interest" description="Disordered" evidence="1">
    <location>
        <begin position="49"/>
        <end position="127"/>
    </location>
</feature>
<dbReference type="Pfam" id="PF10021">
    <property type="entry name" value="PARG_cat_microb"/>
    <property type="match status" value="1"/>
</dbReference>
<protein>
    <recommendedName>
        <fullName evidence="2">Microbial-type PARG catalytic domain-containing protein</fullName>
    </recommendedName>
</protein>
<accession>A0AAE0NRG2</accession>
<proteinExistence type="predicted"/>
<dbReference type="AlphaFoldDB" id="A0AAE0NRG2"/>
<gene>
    <name evidence="3" type="ORF">B0H63DRAFT_474304</name>
</gene>
<comment type="caution">
    <text evidence="3">The sequence shown here is derived from an EMBL/GenBank/DDBJ whole genome shotgun (WGS) entry which is preliminary data.</text>
</comment>
<dbReference type="PANTHER" id="PTHR35596:SF1">
    <property type="entry name" value="MICROBIAL-TYPE PARG CATALYTIC DOMAIN-CONTAINING PROTEIN"/>
    <property type="match status" value="1"/>
</dbReference>
<evidence type="ECO:0000313" key="4">
    <source>
        <dbReference type="Proteomes" id="UP001285441"/>
    </source>
</evidence>
<evidence type="ECO:0000259" key="2">
    <source>
        <dbReference type="Pfam" id="PF10021"/>
    </source>
</evidence>
<dbReference type="Proteomes" id="UP001285441">
    <property type="component" value="Unassembled WGS sequence"/>
</dbReference>
<dbReference type="EMBL" id="JAULSW010000004">
    <property type="protein sequence ID" value="KAK3386174.1"/>
    <property type="molecule type" value="Genomic_DNA"/>
</dbReference>
<reference evidence="3" key="2">
    <citation type="submission" date="2023-06" db="EMBL/GenBank/DDBJ databases">
        <authorList>
            <consortium name="Lawrence Berkeley National Laboratory"/>
            <person name="Haridas S."/>
            <person name="Hensen N."/>
            <person name="Bonometti L."/>
            <person name="Westerberg I."/>
            <person name="Brannstrom I.O."/>
            <person name="Guillou S."/>
            <person name="Cros-Aarteil S."/>
            <person name="Calhoun S."/>
            <person name="Kuo A."/>
            <person name="Mondo S."/>
            <person name="Pangilinan J."/>
            <person name="Riley R."/>
            <person name="LaButti K."/>
            <person name="Andreopoulos B."/>
            <person name="Lipzen A."/>
            <person name="Chen C."/>
            <person name="Yanf M."/>
            <person name="Daum C."/>
            <person name="Ng V."/>
            <person name="Clum A."/>
            <person name="Steindorff A."/>
            <person name="Ohm R."/>
            <person name="Martin F."/>
            <person name="Silar P."/>
            <person name="Natvig D."/>
            <person name="Lalanne C."/>
            <person name="Gautier V."/>
            <person name="Ament-velasquez S.L."/>
            <person name="Kruys A."/>
            <person name="Hutchinson M.I."/>
            <person name="Powell A.J."/>
            <person name="Barry K."/>
            <person name="Miller A.N."/>
            <person name="Grigoriev I.V."/>
            <person name="Debuchy R."/>
            <person name="Gladieux P."/>
            <person name="Thoren M.H."/>
            <person name="Johannesson H."/>
        </authorList>
    </citation>
    <scope>NUCLEOTIDE SEQUENCE</scope>
    <source>
        <strain evidence="3">CBS 232.78</strain>
    </source>
</reference>
<sequence length="402" mass="44006">MGTDREPDAKHRASRHTRAKHAHTVINKTIPAILRSNARARRGVDAVELIADPPPAPTTSEQIPPNKEATVTAIPGTSPEYSTTTTSADNVVTSLQEKDDETVSPSLPKPQPEPPSSDSPKKVASGQPSISIVIGDTLQVAAQLHAAHNTSTTTMPAHHHHHHHHSQPRPRGRIAILNMASPLRPGGGVLSGATSQEESLCRRTTLYPSLREEFYRLPEVGGIYTPDVLVFQLNDDDDDDSLEGKIDKKADWFFVDVLTAAMLRFPDVDVTEEEKSLEGGEKKRFTRRRYAAEADREMVVRKMTAAMRIFKTKGIGRVVLGAWGCGAYGNPVEEVASAWRKVLLGAEVDKRRGKEKKRRIENDWGGIEEVAFAIRDVKMADAFGRAFGPGIQVTSTVAVEGE</sequence>
<feature type="compositionally biased region" description="Pro residues" evidence="1">
    <location>
        <begin position="107"/>
        <end position="117"/>
    </location>
</feature>
<feature type="region of interest" description="Disordered" evidence="1">
    <location>
        <begin position="1"/>
        <end position="23"/>
    </location>
</feature>
<dbReference type="InterPro" id="IPR019261">
    <property type="entry name" value="PARG_cat_microbial"/>
</dbReference>
<organism evidence="3 4">
    <name type="scientific">Podospora didyma</name>
    <dbReference type="NCBI Taxonomy" id="330526"/>
    <lineage>
        <taxon>Eukaryota</taxon>
        <taxon>Fungi</taxon>
        <taxon>Dikarya</taxon>
        <taxon>Ascomycota</taxon>
        <taxon>Pezizomycotina</taxon>
        <taxon>Sordariomycetes</taxon>
        <taxon>Sordariomycetidae</taxon>
        <taxon>Sordariales</taxon>
        <taxon>Podosporaceae</taxon>
        <taxon>Podospora</taxon>
    </lineage>
</organism>
<keyword evidence="4" id="KW-1185">Reference proteome</keyword>
<dbReference type="SUPFAM" id="SSF52949">
    <property type="entry name" value="Macro domain-like"/>
    <property type="match status" value="1"/>
</dbReference>
<dbReference type="InterPro" id="IPR043472">
    <property type="entry name" value="Macro_dom-like"/>
</dbReference>
<evidence type="ECO:0000256" key="1">
    <source>
        <dbReference type="SAM" id="MobiDB-lite"/>
    </source>
</evidence>